<keyword evidence="5" id="KW-0408">Iron</keyword>
<evidence type="ECO:0000256" key="4">
    <source>
        <dbReference type="ARBA" id="ARBA00023002"/>
    </source>
</evidence>
<organism evidence="8 9">
    <name type="scientific">Nostoc linckia FACHB-391</name>
    <dbReference type="NCBI Taxonomy" id="2692906"/>
    <lineage>
        <taxon>Bacteria</taxon>
        <taxon>Bacillati</taxon>
        <taxon>Cyanobacteriota</taxon>
        <taxon>Cyanophyceae</taxon>
        <taxon>Nostocales</taxon>
        <taxon>Nostocaceae</taxon>
        <taxon>Nostoc</taxon>
    </lineage>
</organism>
<evidence type="ECO:0000259" key="7">
    <source>
        <dbReference type="Pfam" id="PF21105"/>
    </source>
</evidence>
<evidence type="ECO:0000313" key="8">
    <source>
        <dbReference type="EMBL" id="MBD2564847.1"/>
    </source>
</evidence>
<evidence type="ECO:0000256" key="6">
    <source>
        <dbReference type="ARBA" id="ARBA00025737"/>
    </source>
</evidence>
<comment type="caution">
    <text evidence="8">The sequence shown here is derived from an EMBL/GenBank/DDBJ whole genome shotgun (WGS) entry which is preliminary data.</text>
</comment>
<dbReference type="InterPro" id="IPR011008">
    <property type="entry name" value="Dimeric_a/b-barrel"/>
</dbReference>
<evidence type="ECO:0000256" key="1">
    <source>
        <dbReference type="ARBA" id="ARBA00001970"/>
    </source>
</evidence>
<keyword evidence="4" id="KW-0560">Oxidoreductase</keyword>
<dbReference type="PROSITE" id="PS51404">
    <property type="entry name" value="DYP_PEROXIDASE"/>
    <property type="match status" value="1"/>
</dbReference>
<evidence type="ECO:0000313" key="9">
    <source>
        <dbReference type="Proteomes" id="UP000604661"/>
    </source>
</evidence>
<feature type="domain" description="DyP dimeric alpha+beta barrel" evidence="7">
    <location>
        <begin position="29"/>
        <end position="151"/>
    </location>
</feature>
<accession>A0ABR8F6E5</accession>
<name>A0ABR8F6E5_NOSLI</name>
<comment type="cofactor">
    <cofactor evidence="1">
        <name>heme b</name>
        <dbReference type="ChEBI" id="CHEBI:60344"/>
    </cofactor>
</comment>
<sequence length="458" mass="51460">MVELLLNDIQGLLLHSYTTEPYSLLNARFMFVNVKDRESGLHWLTALFPFITTATPPTEKPKTCVNVAFTFSGLRCLGLSSEILQSFPIEFQEGMKQRSSILGDNFQSDPSNWETYFKDEENLHIVLLIYAMDLQALDEETTKQEHLLEASGQIQILARQDAGRLPEGIEHFGFKDGSSQPVIEGNDTVAHPGQDIIKPGEFILGYPNQDGDIVNPLSIPEIGLNGTFVVYRKLYQDVALFRKFTTDVASRSNPPLNNSELIAAKMVGRWRSGAPLVLKPDHDDPLLGKDPDQNNDFNYYQEDREGLKCPIGSHIRRVNPRDTLFRNNPELSKSEVNKRRIIRRGISYGPIMPAASQNDDAVDRGLIFITIQSSIAQQFEFIQQKWINNPIFLGLSKDKDPIAGNSNKNANMTIQRTPISKKLWDIPRFTITRGGCYLFLPGLKALQKLAEIGASSPP</sequence>
<evidence type="ECO:0000256" key="3">
    <source>
        <dbReference type="ARBA" id="ARBA00022723"/>
    </source>
</evidence>
<gene>
    <name evidence="8" type="ORF">H6G95_30565</name>
</gene>
<dbReference type="PANTHER" id="PTHR30521">
    <property type="entry name" value="DEFERROCHELATASE/PEROXIDASE"/>
    <property type="match status" value="1"/>
</dbReference>
<evidence type="ECO:0000256" key="2">
    <source>
        <dbReference type="ARBA" id="ARBA00022559"/>
    </source>
</evidence>
<proteinExistence type="inferred from homology"/>
<keyword evidence="2 8" id="KW-0575">Peroxidase</keyword>
<keyword evidence="9" id="KW-1185">Reference proteome</keyword>
<protein>
    <submittedName>
        <fullName evidence="8">Dyp-type peroxidase</fullName>
    </submittedName>
</protein>
<reference evidence="8 9" key="1">
    <citation type="journal article" date="2020" name="ISME J.">
        <title>Comparative genomics reveals insights into cyanobacterial evolution and habitat adaptation.</title>
        <authorList>
            <person name="Chen M.Y."/>
            <person name="Teng W.K."/>
            <person name="Zhao L."/>
            <person name="Hu C.X."/>
            <person name="Zhou Y.K."/>
            <person name="Han B.P."/>
            <person name="Song L.R."/>
            <person name="Shu W.S."/>
        </authorList>
    </citation>
    <scope>NUCLEOTIDE SEQUENCE [LARGE SCALE GENOMIC DNA]</scope>
    <source>
        <strain evidence="8 9">FACHB-391</strain>
    </source>
</reference>
<dbReference type="PANTHER" id="PTHR30521:SF5">
    <property type="entry name" value="BLR4509 PROTEIN"/>
    <property type="match status" value="1"/>
</dbReference>
<comment type="similarity">
    <text evidence="6">Belongs to the DyP-type peroxidase family.</text>
</comment>
<evidence type="ECO:0000256" key="5">
    <source>
        <dbReference type="ARBA" id="ARBA00023004"/>
    </source>
</evidence>
<dbReference type="EMBL" id="JACJTE010000060">
    <property type="protein sequence ID" value="MBD2564847.1"/>
    <property type="molecule type" value="Genomic_DNA"/>
</dbReference>
<dbReference type="GO" id="GO:0004601">
    <property type="term" value="F:peroxidase activity"/>
    <property type="evidence" value="ECO:0007669"/>
    <property type="project" value="UniProtKB-KW"/>
</dbReference>
<dbReference type="InterPro" id="IPR049509">
    <property type="entry name" value="DyP_N"/>
</dbReference>
<dbReference type="NCBIfam" id="TIGR01413">
    <property type="entry name" value="Dyp_perox_fam"/>
    <property type="match status" value="1"/>
</dbReference>
<dbReference type="SUPFAM" id="SSF54909">
    <property type="entry name" value="Dimeric alpha+beta barrel"/>
    <property type="match status" value="1"/>
</dbReference>
<dbReference type="Pfam" id="PF21105">
    <property type="entry name" value="DyP_N"/>
    <property type="match status" value="1"/>
</dbReference>
<dbReference type="InterPro" id="IPR006314">
    <property type="entry name" value="Dyp_peroxidase"/>
</dbReference>
<dbReference type="Proteomes" id="UP000604661">
    <property type="component" value="Unassembled WGS sequence"/>
</dbReference>
<dbReference type="RefSeq" id="WP_190901282.1">
    <property type="nucleotide sequence ID" value="NZ_JACJTE010000060.1"/>
</dbReference>
<keyword evidence="3" id="KW-0479">Metal-binding</keyword>